<dbReference type="Proteomes" id="UP000218811">
    <property type="component" value="Unassembled WGS sequence"/>
</dbReference>
<feature type="region of interest" description="Disordered" evidence="1">
    <location>
        <begin position="314"/>
        <end position="343"/>
    </location>
</feature>
<protein>
    <submittedName>
        <fullName evidence="2">Uncharacterized protein</fullName>
    </submittedName>
</protein>
<name>A0A2H3JNC5_WOLCO</name>
<sequence>MVSYSIINGSVYNTHKVAMPYRPAVGKHAWPRAQTCLMDYLRVVFSIRVRGSVITFNSIPPHVRPSLNVNHTAYIKYYGEDSTRNHISWYPWDKYATAMPLAEIICLYGDVHWYMDQGKGPSRAVHTPTPAHSATGEEENTAPEPPRFGSLPDLLPEWRHVRIQIPEADYPPNQKLRRRLTQHLAEMLTELQLELATATVTEARGEAASYMHANLANMRDWVEAQTEPVWNQANRLRMHNLNLEIRVSELHEAKRLRGMLDELVQKRIDTLESDVKVLQACPATQGASSSAEVTALINRIDQLEQELNALKNAAPATTGGTTTLTLPRKPTKPPKFSGPKDSISSKEWIQKMGMYFADTKVTLEEDKPKVYAHSGDVPGAA</sequence>
<organism evidence="2 3">
    <name type="scientific">Wolfiporia cocos (strain MD-104)</name>
    <name type="common">Brown rot fungus</name>
    <dbReference type="NCBI Taxonomy" id="742152"/>
    <lineage>
        <taxon>Eukaryota</taxon>
        <taxon>Fungi</taxon>
        <taxon>Dikarya</taxon>
        <taxon>Basidiomycota</taxon>
        <taxon>Agaricomycotina</taxon>
        <taxon>Agaricomycetes</taxon>
        <taxon>Polyporales</taxon>
        <taxon>Phaeolaceae</taxon>
        <taxon>Wolfiporia</taxon>
    </lineage>
</organism>
<reference evidence="2 3" key="1">
    <citation type="journal article" date="2012" name="Science">
        <title>The Paleozoic origin of enzymatic lignin decomposition reconstructed from 31 fungal genomes.</title>
        <authorList>
            <person name="Floudas D."/>
            <person name="Binder M."/>
            <person name="Riley R."/>
            <person name="Barry K."/>
            <person name="Blanchette R.A."/>
            <person name="Henrissat B."/>
            <person name="Martinez A.T."/>
            <person name="Otillar R."/>
            <person name="Spatafora J.W."/>
            <person name="Yadav J.S."/>
            <person name="Aerts A."/>
            <person name="Benoit I."/>
            <person name="Boyd A."/>
            <person name="Carlson A."/>
            <person name="Copeland A."/>
            <person name="Coutinho P.M."/>
            <person name="de Vries R.P."/>
            <person name="Ferreira P."/>
            <person name="Findley K."/>
            <person name="Foster B."/>
            <person name="Gaskell J."/>
            <person name="Glotzer D."/>
            <person name="Gorecki P."/>
            <person name="Heitman J."/>
            <person name="Hesse C."/>
            <person name="Hori C."/>
            <person name="Igarashi K."/>
            <person name="Jurgens J.A."/>
            <person name="Kallen N."/>
            <person name="Kersten P."/>
            <person name="Kohler A."/>
            <person name="Kuees U."/>
            <person name="Kumar T.K.A."/>
            <person name="Kuo A."/>
            <person name="LaButti K."/>
            <person name="Larrondo L.F."/>
            <person name="Lindquist E."/>
            <person name="Ling A."/>
            <person name="Lombard V."/>
            <person name="Lucas S."/>
            <person name="Lundell T."/>
            <person name="Martin R."/>
            <person name="McLaughlin D.J."/>
            <person name="Morgenstern I."/>
            <person name="Morin E."/>
            <person name="Murat C."/>
            <person name="Nagy L.G."/>
            <person name="Nolan M."/>
            <person name="Ohm R.A."/>
            <person name="Patyshakuliyeva A."/>
            <person name="Rokas A."/>
            <person name="Ruiz-Duenas F.J."/>
            <person name="Sabat G."/>
            <person name="Salamov A."/>
            <person name="Samejima M."/>
            <person name="Schmutz J."/>
            <person name="Slot J.C."/>
            <person name="St John F."/>
            <person name="Stenlid J."/>
            <person name="Sun H."/>
            <person name="Sun S."/>
            <person name="Syed K."/>
            <person name="Tsang A."/>
            <person name="Wiebenga A."/>
            <person name="Young D."/>
            <person name="Pisabarro A."/>
            <person name="Eastwood D.C."/>
            <person name="Martin F."/>
            <person name="Cullen D."/>
            <person name="Grigoriev I.V."/>
            <person name="Hibbett D.S."/>
        </authorList>
    </citation>
    <scope>NUCLEOTIDE SEQUENCE [LARGE SCALE GENOMIC DNA]</scope>
    <source>
        <strain evidence="2 3">MD-104</strain>
    </source>
</reference>
<proteinExistence type="predicted"/>
<keyword evidence="3" id="KW-1185">Reference proteome</keyword>
<evidence type="ECO:0000313" key="2">
    <source>
        <dbReference type="EMBL" id="PCH39238.1"/>
    </source>
</evidence>
<evidence type="ECO:0000313" key="3">
    <source>
        <dbReference type="Proteomes" id="UP000218811"/>
    </source>
</evidence>
<feature type="compositionally biased region" description="Low complexity" evidence="1">
    <location>
        <begin position="314"/>
        <end position="328"/>
    </location>
</feature>
<gene>
    <name evidence="2" type="ORF">WOLCODRAFT_158788</name>
</gene>
<feature type="region of interest" description="Disordered" evidence="1">
    <location>
        <begin position="121"/>
        <end position="149"/>
    </location>
</feature>
<accession>A0A2H3JNC5</accession>
<dbReference type="EMBL" id="KB467976">
    <property type="protein sequence ID" value="PCH39238.1"/>
    <property type="molecule type" value="Genomic_DNA"/>
</dbReference>
<evidence type="ECO:0000256" key="1">
    <source>
        <dbReference type="SAM" id="MobiDB-lite"/>
    </source>
</evidence>
<dbReference type="AlphaFoldDB" id="A0A2H3JNC5"/>